<dbReference type="RefSeq" id="WP_129121365.1">
    <property type="nucleotide sequence ID" value="NZ_PEIB01000004.1"/>
</dbReference>
<protein>
    <recommendedName>
        <fullName evidence="3">Calx-beta domain-containing protein</fullName>
    </recommendedName>
</protein>
<proteinExistence type="predicted"/>
<evidence type="ECO:0000313" key="1">
    <source>
        <dbReference type="EMBL" id="RXJ74008.1"/>
    </source>
</evidence>
<reference evidence="1 2" key="1">
    <citation type="submission" date="2017-10" db="EMBL/GenBank/DDBJ databases">
        <title>Nyctiphanis sp. nov., isolated from the stomach of the euphausiid Nyctiphanes simplex (Hansen, 1911) in the Gulf of California.</title>
        <authorList>
            <person name="Gomez-Gil B."/>
            <person name="Aguilar-Mendez M."/>
            <person name="Lopez-Cortes A."/>
            <person name="Gomez-Gutierrez J."/>
            <person name="Roque A."/>
            <person name="Lang E."/>
            <person name="Gonzalez-Castillo A."/>
        </authorList>
    </citation>
    <scope>NUCLEOTIDE SEQUENCE [LARGE SCALE GENOMIC DNA]</scope>
    <source>
        <strain evidence="1 2">CAIM 600</strain>
    </source>
</reference>
<name>A0A4V1LT54_9GAMM</name>
<evidence type="ECO:0000313" key="2">
    <source>
        <dbReference type="Proteomes" id="UP000290287"/>
    </source>
</evidence>
<dbReference type="InterPro" id="IPR038081">
    <property type="entry name" value="CalX-like_sf"/>
</dbReference>
<organism evidence="1 2">
    <name type="scientific">Veronia nyctiphanis</name>
    <dbReference type="NCBI Taxonomy" id="1278244"/>
    <lineage>
        <taxon>Bacteria</taxon>
        <taxon>Pseudomonadati</taxon>
        <taxon>Pseudomonadota</taxon>
        <taxon>Gammaproteobacteria</taxon>
        <taxon>Vibrionales</taxon>
        <taxon>Vibrionaceae</taxon>
        <taxon>Veronia</taxon>
    </lineage>
</organism>
<dbReference type="OrthoDB" id="5918423at2"/>
<sequence length="136" mass="14515">MIIDDVGTDPADTVTVTLSGDASVTEGDIANYTVNLDKAAPAGSVVILTYEYTGANGEDITENLRAQVDASGKQATFTVSTRDDAYIEDNETFTISVTDIVNADERPVFENTNLDGASFDTTINDDLALRTPIRSQ</sequence>
<dbReference type="Proteomes" id="UP000290287">
    <property type="component" value="Unassembled WGS sequence"/>
</dbReference>
<evidence type="ECO:0008006" key="3">
    <source>
        <dbReference type="Google" id="ProtNLM"/>
    </source>
</evidence>
<comment type="caution">
    <text evidence="1">The sequence shown here is derived from an EMBL/GenBank/DDBJ whole genome shotgun (WGS) entry which is preliminary data.</text>
</comment>
<dbReference type="AlphaFoldDB" id="A0A4V1LT54"/>
<dbReference type="SUPFAM" id="SSF141072">
    <property type="entry name" value="CalX-like"/>
    <property type="match status" value="1"/>
</dbReference>
<dbReference type="EMBL" id="PEIB01000004">
    <property type="protein sequence ID" value="RXJ74008.1"/>
    <property type="molecule type" value="Genomic_DNA"/>
</dbReference>
<gene>
    <name evidence="1" type="ORF">CS022_04980</name>
</gene>
<accession>A0A4V1LT54</accession>
<keyword evidence="2" id="KW-1185">Reference proteome</keyword>